<evidence type="ECO:0000256" key="2">
    <source>
        <dbReference type="SAM" id="Phobius"/>
    </source>
</evidence>
<evidence type="ECO:0000313" key="4">
    <source>
        <dbReference type="Proteomes" id="UP000694556"/>
    </source>
</evidence>
<feature type="transmembrane region" description="Helical" evidence="2">
    <location>
        <begin position="68"/>
        <end position="89"/>
    </location>
</feature>
<protein>
    <submittedName>
        <fullName evidence="3">Transmembrane protein 252</fullName>
    </submittedName>
</protein>
<evidence type="ECO:0000256" key="1">
    <source>
        <dbReference type="SAM" id="MobiDB-lite"/>
    </source>
</evidence>
<dbReference type="PANTHER" id="PTHR35682">
    <property type="entry name" value="TRANSMEMBRANE PROTEIN 252"/>
    <property type="match status" value="1"/>
</dbReference>
<feature type="transmembrane region" description="Helical" evidence="2">
    <location>
        <begin position="33"/>
        <end position="56"/>
    </location>
</feature>
<sequence>MKMRSRAETASKQTTDGSSVLCLWGKMKFIFCFIRVSVLLLSFSIICLGVLCIYTSSSVCRCGNNKLVVYFLLAVGLLLLMAGVFWSTVHEAMKYRGLSSIFMRNPSLRDLRVSTIDRPDFYPPSYEDSTDPAKQTFPLPAVSTPKEQEVINIPPPLYSECSAESSSENIEGEQPPPYELAAGQDSSPGREPNPGAPTQEHVC</sequence>
<organism evidence="3 4">
    <name type="scientific">Cairina moschata</name>
    <name type="common">Muscovy duck</name>
    <dbReference type="NCBI Taxonomy" id="8855"/>
    <lineage>
        <taxon>Eukaryota</taxon>
        <taxon>Metazoa</taxon>
        <taxon>Chordata</taxon>
        <taxon>Craniata</taxon>
        <taxon>Vertebrata</taxon>
        <taxon>Euteleostomi</taxon>
        <taxon>Archelosauria</taxon>
        <taxon>Archosauria</taxon>
        <taxon>Dinosauria</taxon>
        <taxon>Saurischia</taxon>
        <taxon>Theropoda</taxon>
        <taxon>Coelurosauria</taxon>
        <taxon>Aves</taxon>
        <taxon>Neognathae</taxon>
        <taxon>Galloanserae</taxon>
        <taxon>Anseriformes</taxon>
        <taxon>Anatidae</taxon>
        <taxon>Anatinae</taxon>
        <taxon>Cairina</taxon>
    </lineage>
</organism>
<keyword evidence="4" id="KW-1185">Reference proteome</keyword>
<dbReference type="Ensembl" id="ENSCMMT00000013114.1">
    <property type="protein sequence ID" value="ENSCMMP00000011921.1"/>
    <property type="gene ID" value="ENSCMMG00000007575.1"/>
</dbReference>
<feature type="region of interest" description="Disordered" evidence="1">
    <location>
        <begin position="123"/>
        <end position="203"/>
    </location>
</feature>
<keyword evidence="2" id="KW-0472">Membrane</keyword>
<reference evidence="3" key="1">
    <citation type="submission" date="2018-09" db="EMBL/GenBank/DDBJ databases">
        <title>Common duck and Muscovy duck high density SNP chip.</title>
        <authorList>
            <person name="Vignal A."/>
            <person name="Thebault N."/>
            <person name="Warren W.C."/>
        </authorList>
    </citation>
    <scope>NUCLEOTIDE SEQUENCE [LARGE SCALE GENOMIC DNA]</scope>
</reference>
<dbReference type="Pfam" id="PF15664">
    <property type="entry name" value="TMEM252"/>
    <property type="match status" value="1"/>
</dbReference>
<proteinExistence type="predicted"/>
<name>A0A8C3BYL0_CAIMO</name>
<keyword evidence="2" id="KW-0812">Transmembrane</keyword>
<reference evidence="3" key="3">
    <citation type="submission" date="2025-09" db="UniProtKB">
        <authorList>
            <consortium name="Ensembl"/>
        </authorList>
    </citation>
    <scope>IDENTIFICATION</scope>
</reference>
<evidence type="ECO:0000313" key="3">
    <source>
        <dbReference type="Ensembl" id="ENSCMMP00000011921.1"/>
    </source>
</evidence>
<dbReference type="AlphaFoldDB" id="A0A8C3BYL0"/>
<accession>A0A8C3BYL0</accession>
<dbReference type="PANTHER" id="PTHR35682:SF1">
    <property type="entry name" value="TRANSMEMBRANE PROTEIN 252"/>
    <property type="match status" value="1"/>
</dbReference>
<dbReference type="Proteomes" id="UP000694556">
    <property type="component" value="Chromosome Z"/>
</dbReference>
<dbReference type="InterPro" id="IPR031363">
    <property type="entry name" value="TMEM252"/>
</dbReference>
<keyword evidence="2" id="KW-1133">Transmembrane helix</keyword>
<reference evidence="3" key="2">
    <citation type="submission" date="2025-08" db="UniProtKB">
        <authorList>
            <consortium name="Ensembl"/>
        </authorList>
    </citation>
    <scope>IDENTIFICATION</scope>
</reference>